<keyword evidence="2 7" id="KW-0722">Serine protease inhibitor</keyword>
<dbReference type="Proteomes" id="UP001652582">
    <property type="component" value="Chromosome 2"/>
</dbReference>
<dbReference type="PANTHER" id="PTHR11461:SF367">
    <property type="entry name" value="GH21475P-RELATED"/>
    <property type="match status" value="1"/>
</dbReference>
<name>A0A6J1NP26_BICAN</name>
<organism evidence="6 7">
    <name type="scientific">Bicyclus anynana</name>
    <name type="common">Squinting bush brown butterfly</name>
    <dbReference type="NCBI Taxonomy" id="110368"/>
    <lineage>
        <taxon>Eukaryota</taxon>
        <taxon>Metazoa</taxon>
        <taxon>Ecdysozoa</taxon>
        <taxon>Arthropoda</taxon>
        <taxon>Hexapoda</taxon>
        <taxon>Insecta</taxon>
        <taxon>Pterygota</taxon>
        <taxon>Neoptera</taxon>
        <taxon>Endopterygota</taxon>
        <taxon>Lepidoptera</taxon>
        <taxon>Glossata</taxon>
        <taxon>Ditrysia</taxon>
        <taxon>Papilionoidea</taxon>
        <taxon>Nymphalidae</taxon>
        <taxon>Satyrinae</taxon>
        <taxon>Satyrini</taxon>
        <taxon>Mycalesina</taxon>
        <taxon>Bicyclus</taxon>
    </lineage>
</organism>
<dbReference type="InterPro" id="IPR036186">
    <property type="entry name" value="Serpin_sf"/>
</dbReference>
<evidence type="ECO:0000313" key="7">
    <source>
        <dbReference type="RefSeq" id="XP_023946643.2"/>
    </source>
</evidence>
<dbReference type="GO" id="GO:0005615">
    <property type="term" value="C:extracellular space"/>
    <property type="evidence" value="ECO:0007669"/>
    <property type="project" value="InterPro"/>
</dbReference>
<evidence type="ECO:0000256" key="2">
    <source>
        <dbReference type="ARBA" id="ARBA00022900"/>
    </source>
</evidence>
<dbReference type="InterPro" id="IPR042178">
    <property type="entry name" value="Serpin_sf_1"/>
</dbReference>
<dbReference type="GO" id="GO:0004867">
    <property type="term" value="F:serine-type endopeptidase inhibitor activity"/>
    <property type="evidence" value="ECO:0007669"/>
    <property type="project" value="UniProtKB-KW"/>
</dbReference>
<reference evidence="6" key="1">
    <citation type="submission" date="2025-05" db="UniProtKB">
        <authorList>
            <consortium name="RefSeq"/>
        </authorList>
    </citation>
    <scope>NUCLEOTIDE SEQUENCE [LARGE SCALE GENOMIC DNA]</scope>
</reference>
<evidence type="ECO:0000256" key="4">
    <source>
        <dbReference type="SAM" id="SignalP"/>
    </source>
</evidence>
<protein>
    <submittedName>
        <fullName evidence="7">Serine protease inhibitor 77Ba-like</fullName>
    </submittedName>
</protein>
<feature type="chain" id="PRO_5045824201" evidence="4">
    <location>
        <begin position="18"/>
        <end position="401"/>
    </location>
</feature>
<dbReference type="Pfam" id="PF00079">
    <property type="entry name" value="Serpin"/>
    <property type="match status" value="1"/>
</dbReference>
<dbReference type="InterPro" id="IPR023796">
    <property type="entry name" value="Serpin_dom"/>
</dbReference>
<dbReference type="Gene3D" id="2.30.39.10">
    <property type="entry name" value="Alpha-1-antitrypsin, domain 1"/>
    <property type="match status" value="1"/>
</dbReference>
<dbReference type="OrthoDB" id="671595at2759"/>
<gene>
    <name evidence="7" type="primary">LOC112051996</name>
</gene>
<dbReference type="SMART" id="SM00093">
    <property type="entry name" value="SERPIN"/>
    <property type="match status" value="1"/>
</dbReference>
<reference evidence="7" key="2">
    <citation type="submission" date="2025-08" db="UniProtKB">
        <authorList>
            <consortium name="RefSeq"/>
        </authorList>
    </citation>
    <scope>IDENTIFICATION</scope>
</reference>
<proteinExistence type="inferred from homology"/>
<dbReference type="KEGG" id="bany:112051996"/>
<evidence type="ECO:0000256" key="3">
    <source>
        <dbReference type="RuleBase" id="RU000411"/>
    </source>
</evidence>
<evidence type="ECO:0000259" key="5">
    <source>
        <dbReference type="SMART" id="SM00093"/>
    </source>
</evidence>
<dbReference type="SUPFAM" id="SSF56574">
    <property type="entry name" value="Serpins"/>
    <property type="match status" value="1"/>
</dbReference>
<evidence type="ECO:0000256" key="1">
    <source>
        <dbReference type="ARBA" id="ARBA00022690"/>
    </source>
</evidence>
<keyword evidence="1 7" id="KW-0646">Protease inhibitor</keyword>
<keyword evidence="6" id="KW-1185">Reference proteome</keyword>
<dbReference type="GeneID" id="112051996"/>
<evidence type="ECO:0000313" key="6">
    <source>
        <dbReference type="Proteomes" id="UP001652582"/>
    </source>
</evidence>
<comment type="similarity">
    <text evidence="3">Belongs to the serpin family.</text>
</comment>
<feature type="signal peptide" evidence="4">
    <location>
        <begin position="1"/>
        <end position="17"/>
    </location>
</feature>
<accession>A0A6J1NP26</accession>
<dbReference type="Gene3D" id="3.30.497.10">
    <property type="entry name" value="Antithrombin, subunit I, domain 2"/>
    <property type="match status" value="1"/>
</dbReference>
<dbReference type="AlphaFoldDB" id="A0A6J1NP26"/>
<dbReference type="InterPro" id="IPR000215">
    <property type="entry name" value="Serpin_fam"/>
</dbReference>
<dbReference type="InterPro" id="IPR042185">
    <property type="entry name" value="Serpin_sf_2"/>
</dbReference>
<sequence length="401" mass="46577">MILNIVFIAFLSTVVHGINFNCNHENAVASFKRPTYDFSVRFLDRVAQQTNYHFVFSPLSTWLQLMSLAEGARGPTQTEIWKVTRHHRMKCFRRKFREILNSMDDELSFMTKRTNVIVINKLLDVKESFEEEVKKTNTTKLFSLNFNDPAQAVAKLNKAIDMDLNDVGSQFDVNDFNLTVLLMTDTAYFKSDWWKPFNPVYTSTETFYSEENIVIGKVRMMQHEEYFNLTEVPLINARVLELPFNSNGRLSMLVFLPTRGTVLDLFYNLKNIRLTTIFNLYNAEREKFVRVQLPRFKILSELRNIPELVYDMGVKRIFYPDLADLGGITDYPVYASLMTQIADIEITEQGARPSIIPDSLIMKPEHDSIVFSANRPFAFLIVDRLTEAILFGGLYRYPSIH</sequence>
<keyword evidence="4" id="KW-0732">Signal</keyword>
<dbReference type="PANTHER" id="PTHR11461">
    <property type="entry name" value="SERINE PROTEASE INHIBITOR, SERPIN"/>
    <property type="match status" value="1"/>
</dbReference>
<feature type="domain" description="Serpin" evidence="5">
    <location>
        <begin position="40"/>
        <end position="398"/>
    </location>
</feature>
<dbReference type="RefSeq" id="XP_023946643.2">
    <property type="nucleotide sequence ID" value="XM_024090875.2"/>
</dbReference>